<dbReference type="Gene3D" id="2.60.120.650">
    <property type="entry name" value="Cupin"/>
    <property type="match status" value="2"/>
</dbReference>
<dbReference type="PANTHER" id="PTHR14017:SF5">
    <property type="entry name" value="LYSINE-SPECIFIC DEMETHYLASE 6B"/>
    <property type="match status" value="1"/>
</dbReference>
<dbReference type="OrthoDB" id="418911at2759"/>
<reference evidence="6" key="1">
    <citation type="journal article" date="2004" name="Nature">
        <title>Genome duplication in the teleost fish Tetraodon nigroviridis reveals the early vertebrate proto-karyotype.</title>
        <authorList>
            <person name="Jaillon O."/>
            <person name="Aury J.-M."/>
            <person name="Brunet F."/>
            <person name="Petit J.-L."/>
            <person name="Stange-Thomann N."/>
            <person name="Mauceli E."/>
            <person name="Bouneau L."/>
            <person name="Fischer C."/>
            <person name="Ozouf-Costaz C."/>
            <person name="Bernot A."/>
            <person name="Nicaud S."/>
            <person name="Jaffe D."/>
            <person name="Fisher S."/>
            <person name="Lutfalla G."/>
            <person name="Dossat C."/>
            <person name="Segurens B."/>
            <person name="Dasilva C."/>
            <person name="Salanoubat M."/>
            <person name="Levy M."/>
            <person name="Boudet N."/>
            <person name="Castellano S."/>
            <person name="Anthouard V."/>
            <person name="Jubin C."/>
            <person name="Castelli V."/>
            <person name="Katinka M."/>
            <person name="Vacherie B."/>
            <person name="Biemont C."/>
            <person name="Skalli Z."/>
            <person name="Cattolico L."/>
            <person name="Poulain J."/>
            <person name="De Berardinis V."/>
            <person name="Cruaud C."/>
            <person name="Duprat S."/>
            <person name="Brottier P."/>
            <person name="Coutanceau J.-P."/>
            <person name="Gouzy J."/>
            <person name="Parra G."/>
            <person name="Lardier G."/>
            <person name="Chapple C."/>
            <person name="McKernan K.J."/>
            <person name="McEwan P."/>
            <person name="Bosak S."/>
            <person name="Kellis M."/>
            <person name="Volff J.-N."/>
            <person name="Guigo R."/>
            <person name="Zody M.C."/>
            <person name="Mesirov J."/>
            <person name="Lindblad-Toh K."/>
            <person name="Birren B."/>
            <person name="Nusbaum C."/>
            <person name="Kahn D."/>
            <person name="Robinson-Rechavi M."/>
            <person name="Laudet V."/>
            <person name="Schachter V."/>
            <person name="Quetier F."/>
            <person name="Saurin W."/>
            <person name="Scarpelli C."/>
            <person name="Wincker P."/>
            <person name="Lander E.S."/>
            <person name="Weissenbach J."/>
            <person name="Roest Crollius H."/>
        </authorList>
    </citation>
    <scope>NUCLEOTIDE SEQUENCE [LARGE SCALE GENOMIC DNA]</scope>
</reference>
<evidence type="ECO:0000256" key="4">
    <source>
        <dbReference type="ARBA" id="ARBA00034525"/>
    </source>
</evidence>
<feature type="non-terminal residue" evidence="6">
    <location>
        <position position="130"/>
    </location>
</feature>
<reference evidence="6" key="2">
    <citation type="submission" date="2004-02" db="EMBL/GenBank/DDBJ databases">
        <authorList>
            <consortium name="Genoscope"/>
            <consortium name="Whitehead Institute Centre for Genome Research"/>
        </authorList>
    </citation>
    <scope>NUCLEOTIDE SEQUENCE</scope>
</reference>
<sequence length="130" mass="14312">SFQLESERDAFSPVLLQFCTDSKNPVGVIRGLAGSLRLSERRFKTEPTANVHRSGALLHQVSGGGQRRGELGRQRALPEQPLLGLFSTKSLAEANAEQARTQVQTWPCESSRSHTTIAQYQASSFQESLQ</sequence>
<dbReference type="GO" id="GO:0000978">
    <property type="term" value="F:RNA polymerase II cis-regulatory region sequence-specific DNA binding"/>
    <property type="evidence" value="ECO:0007669"/>
    <property type="project" value="TreeGrafter"/>
</dbReference>
<evidence type="ECO:0000313" key="6">
    <source>
        <dbReference type="EMBL" id="CAF88217.1"/>
    </source>
</evidence>
<evidence type="ECO:0000256" key="3">
    <source>
        <dbReference type="ARBA" id="ARBA00034483"/>
    </source>
</evidence>
<accession>Q4TFW5</accession>
<name>Q4TFW5_TETNG</name>
<dbReference type="InterPro" id="IPR051630">
    <property type="entry name" value="Corepressor-Demethylase"/>
</dbReference>
<dbReference type="GO" id="GO:0071558">
    <property type="term" value="F:histone H3K27me2/H3K27me3 demethylase activity"/>
    <property type="evidence" value="ECO:0007669"/>
    <property type="project" value="UniProtKB-EC"/>
</dbReference>
<evidence type="ECO:0000256" key="2">
    <source>
        <dbReference type="ARBA" id="ARBA00023242"/>
    </source>
</evidence>
<organism evidence="6">
    <name type="scientific">Tetraodon nigroviridis</name>
    <name type="common">Spotted green pufferfish</name>
    <name type="synonym">Chelonodon nigroviridis</name>
    <dbReference type="NCBI Taxonomy" id="99883"/>
    <lineage>
        <taxon>Eukaryota</taxon>
        <taxon>Metazoa</taxon>
        <taxon>Chordata</taxon>
        <taxon>Craniata</taxon>
        <taxon>Vertebrata</taxon>
        <taxon>Euteleostomi</taxon>
        <taxon>Actinopterygii</taxon>
        <taxon>Neopterygii</taxon>
        <taxon>Teleostei</taxon>
        <taxon>Neoteleostei</taxon>
        <taxon>Acanthomorphata</taxon>
        <taxon>Eupercaria</taxon>
        <taxon>Tetraodontiformes</taxon>
        <taxon>Tetradontoidea</taxon>
        <taxon>Tetraodontidae</taxon>
        <taxon>Tetraodon</taxon>
    </lineage>
</organism>
<evidence type="ECO:0000256" key="5">
    <source>
        <dbReference type="ARBA" id="ARBA00048695"/>
    </source>
</evidence>
<dbReference type="GO" id="GO:0010468">
    <property type="term" value="P:regulation of gene expression"/>
    <property type="evidence" value="ECO:0007669"/>
    <property type="project" value="TreeGrafter"/>
</dbReference>
<dbReference type="EMBL" id="CAAE01004155">
    <property type="protein sequence ID" value="CAF88217.1"/>
    <property type="molecule type" value="Genomic_DNA"/>
</dbReference>
<dbReference type="GO" id="GO:0031490">
    <property type="term" value="F:chromatin DNA binding"/>
    <property type="evidence" value="ECO:0007669"/>
    <property type="project" value="TreeGrafter"/>
</dbReference>
<dbReference type="KEGG" id="tng:GSTEN00001424G001"/>
<dbReference type="EC" id="1.14.11.68" evidence="4"/>
<proteinExistence type="inferred from homology"/>
<dbReference type="GO" id="GO:0044666">
    <property type="term" value="C:MLL3/4 complex"/>
    <property type="evidence" value="ECO:0007669"/>
    <property type="project" value="TreeGrafter"/>
</dbReference>
<protein>
    <recommendedName>
        <fullName evidence="4">[histone H3]-trimethyl-L-lysine(27) demethylase</fullName>
        <ecNumber evidence="4">1.14.11.68</ecNumber>
    </recommendedName>
</protein>
<dbReference type="AlphaFoldDB" id="Q4TFW5"/>
<comment type="caution">
    <text evidence="6">The sequence shown here is derived from an EMBL/GenBank/DDBJ whole genome shotgun (WGS) entry which is preliminary data.</text>
</comment>
<comment type="catalytic activity">
    <reaction evidence="5">
        <text>N(6),N(6),N(6)-trimethyl-L-lysyl(27)-[histone H3] + 2 2-oxoglutarate + 2 O2 = N(6)-methyl-L-lysyl(27)-[histone H3] + 2 formaldehyde + 2 succinate + 2 CO2</text>
        <dbReference type="Rhea" id="RHEA:60224"/>
        <dbReference type="Rhea" id="RHEA-COMP:15535"/>
        <dbReference type="Rhea" id="RHEA-COMP:15544"/>
        <dbReference type="ChEBI" id="CHEBI:15379"/>
        <dbReference type="ChEBI" id="CHEBI:16526"/>
        <dbReference type="ChEBI" id="CHEBI:16810"/>
        <dbReference type="ChEBI" id="CHEBI:16842"/>
        <dbReference type="ChEBI" id="CHEBI:30031"/>
        <dbReference type="ChEBI" id="CHEBI:61929"/>
        <dbReference type="ChEBI" id="CHEBI:61961"/>
        <dbReference type="EC" id="1.14.11.68"/>
    </reaction>
</comment>
<feature type="non-terminal residue" evidence="6">
    <location>
        <position position="1"/>
    </location>
</feature>
<dbReference type="GO" id="GO:0007507">
    <property type="term" value="P:heart development"/>
    <property type="evidence" value="ECO:0007669"/>
    <property type="project" value="TreeGrafter"/>
</dbReference>
<keyword evidence="2" id="KW-0539">Nucleus</keyword>
<comment type="similarity">
    <text evidence="3">Belongs to the UTX family.</text>
</comment>
<gene>
    <name evidence="6" type="ORF">GSTENG00001424001</name>
</gene>
<dbReference type="PANTHER" id="PTHR14017">
    <property type="entry name" value="LYSINE-SPECIFIC DEMETHYLASE"/>
    <property type="match status" value="1"/>
</dbReference>
<evidence type="ECO:0000256" key="1">
    <source>
        <dbReference type="ARBA" id="ARBA00004123"/>
    </source>
</evidence>
<comment type="subcellular location">
    <subcellularLocation>
        <location evidence="1">Nucleus</location>
    </subcellularLocation>
</comment>